<keyword evidence="2" id="KW-0472">Membrane</keyword>
<evidence type="ECO:0000256" key="1">
    <source>
        <dbReference type="ARBA" id="ARBA00004651"/>
    </source>
</evidence>
<dbReference type="Pfam" id="PF07690">
    <property type="entry name" value="MFS_1"/>
    <property type="match status" value="1"/>
</dbReference>
<dbReference type="Proteomes" id="UP001221519">
    <property type="component" value="Chromosome"/>
</dbReference>
<dbReference type="SUPFAM" id="SSF103473">
    <property type="entry name" value="MFS general substrate transporter"/>
    <property type="match status" value="1"/>
</dbReference>
<organism evidence="3 5">
    <name type="scientific">Paenibacillus urinalis</name>
    <dbReference type="NCBI Taxonomy" id="521520"/>
    <lineage>
        <taxon>Bacteria</taxon>
        <taxon>Bacillati</taxon>
        <taxon>Bacillota</taxon>
        <taxon>Bacilli</taxon>
        <taxon>Bacillales</taxon>
        <taxon>Paenibacillaceae</taxon>
        <taxon>Paenibacillus</taxon>
    </lineage>
</organism>
<evidence type="ECO:0000313" key="4">
    <source>
        <dbReference type="EMBL" id="WDI03809.1"/>
    </source>
</evidence>
<dbReference type="InterPro" id="IPR052528">
    <property type="entry name" value="Sugar_transport-like"/>
</dbReference>
<feature type="transmembrane region" description="Helical" evidence="2">
    <location>
        <begin position="273"/>
        <end position="295"/>
    </location>
</feature>
<protein>
    <submittedName>
        <fullName evidence="3">MFS transporter</fullName>
    </submittedName>
</protein>
<evidence type="ECO:0000313" key="3">
    <source>
        <dbReference type="EMBL" id="WDH84169.1"/>
    </source>
</evidence>
<feature type="transmembrane region" description="Helical" evidence="2">
    <location>
        <begin position="372"/>
        <end position="391"/>
    </location>
</feature>
<keyword evidence="2" id="KW-1133">Transmembrane helix</keyword>
<feature type="transmembrane region" description="Helical" evidence="2">
    <location>
        <begin position="12"/>
        <end position="36"/>
    </location>
</feature>
<feature type="transmembrane region" description="Helical" evidence="2">
    <location>
        <begin position="99"/>
        <end position="123"/>
    </location>
</feature>
<gene>
    <name evidence="3" type="ORF">PUW23_08130</name>
    <name evidence="4" type="ORF">PUW25_07605</name>
</gene>
<proteinExistence type="predicted"/>
<dbReference type="PANTHER" id="PTHR23526">
    <property type="entry name" value="INTEGRAL MEMBRANE TRANSPORT PROTEIN-RELATED"/>
    <property type="match status" value="1"/>
</dbReference>
<dbReference type="InterPro" id="IPR036259">
    <property type="entry name" value="MFS_trans_sf"/>
</dbReference>
<dbReference type="GO" id="GO:0022857">
    <property type="term" value="F:transmembrane transporter activity"/>
    <property type="evidence" value="ECO:0007669"/>
    <property type="project" value="InterPro"/>
</dbReference>
<evidence type="ECO:0000313" key="5">
    <source>
        <dbReference type="Proteomes" id="UP001220962"/>
    </source>
</evidence>
<dbReference type="GO" id="GO:0005886">
    <property type="term" value="C:plasma membrane"/>
    <property type="evidence" value="ECO:0007669"/>
    <property type="project" value="UniProtKB-SubCell"/>
</dbReference>
<evidence type="ECO:0000313" key="6">
    <source>
        <dbReference type="Proteomes" id="UP001221519"/>
    </source>
</evidence>
<dbReference type="Gene3D" id="1.20.1250.20">
    <property type="entry name" value="MFS general substrate transporter like domains"/>
    <property type="match status" value="1"/>
</dbReference>
<dbReference type="AlphaFoldDB" id="A0AAX3N580"/>
<dbReference type="Proteomes" id="UP001220962">
    <property type="component" value="Chromosome"/>
</dbReference>
<dbReference type="EMBL" id="CP118108">
    <property type="protein sequence ID" value="WDI03809.1"/>
    <property type="molecule type" value="Genomic_DNA"/>
</dbReference>
<keyword evidence="2" id="KW-0812">Transmembrane</keyword>
<sequence length="406" mass="45583">MSKTPLDKQSRLLLFINGLFVLAGALSGTFLNVFLWKSKQDFAMIGWFTISQQIGLVLTFWLAGKWVKEHNKMNALRLGILLSGVFYLLVLGLDQHAVSYIWPLGLLLGASLGLFWLAFNVVYFEVTDRDNRDLFNGWVGLIGSFVGIVGPWISGMIISMSVANQGYQYIFMISMLVFGIGVVFSFFLKKRKTEGTYSWNEPVKQLSERGNPWRWAGPALAAQGIREGVFSFLVNLLVYIATTQEAKLGQFYLITSFVALVSYHVIGKWYKPAYRYYGTLVGAALLFIFTLPLLWTVNYGTLLLQGVGSAIFMPLYILPMISSVFDLMGTSGENVSKRVELVVLREICLTIGRVVGIVMFIIVLEINQSTQTITWLMIILGLSPVLSWFMIRRLLQAQPVNNSPAK</sequence>
<feature type="transmembrane region" description="Helical" evidence="2">
    <location>
        <begin position="166"/>
        <end position="188"/>
    </location>
</feature>
<comment type="subcellular location">
    <subcellularLocation>
        <location evidence="1">Cell membrane</location>
        <topology evidence="1">Multi-pass membrane protein</topology>
    </subcellularLocation>
</comment>
<reference evidence="3 6" key="1">
    <citation type="submission" date="2023-02" db="EMBL/GenBank/DDBJ databases">
        <title>Pathogen: clinical or host-associated sample.</title>
        <authorList>
            <person name="Hergert J."/>
            <person name="Casey R."/>
            <person name="Wagner J."/>
            <person name="Young E.L."/>
            <person name="Oakeson K.F."/>
        </authorList>
    </citation>
    <scope>NUCLEOTIDE SEQUENCE</scope>
    <source>
        <strain evidence="4 6">2022CK-00829</strain>
        <strain evidence="3">2022CK-00830</strain>
    </source>
</reference>
<accession>A0AAX3N580</accession>
<keyword evidence="6" id="KW-1185">Reference proteome</keyword>
<feature type="transmembrane region" description="Helical" evidence="2">
    <location>
        <begin position="42"/>
        <end position="63"/>
    </location>
</feature>
<evidence type="ECO:0000256" key="2">
    <source>
        <dbReference type="SAM" id="Phobius"/>
    </source>
</evidence>
<feature type="transmembrane region" description="Helical" evidence="2">
    <location>
        <begin position="75"/>
        <end position="93"/>
    </location>
</feature>
<feature type="transmembrane region" description="Helical" evidence="2">
    <location>
        <begin position="135"/>
        <end position="154"/>
    </location>
</feature>
<feature type="transmembrane region" description="Helical" evidence="2">
    <location>
        <begin position="307"/>
        <end position="327"/>
    </location>
</feature>
<dbReference type="EMBL" id="CP118101">
    <property type="protein sequence ID" value="WDH84169.1"/>
    <property type="molecule type" value="Genomic_DNA"/>
</dbReference>
<dbReference type="RefSeq" id="WP_047910010.1">
    <property type="nucleotide sequence ID" value="NZ_CP118101.1"/>
</dbReference>
<feature type="transmembrane region" description="Helical" evidence="2">
    <location>
        <begin position="224"/>
        <end position="242"/>
    </location>
</feature>
<dbReference type="InterPro" id="IPR011701">
    <property type="entry name" value="MFS"/>
</dbReference>
<dbReference type="CDD" id="cd06174">
    <property type="entry name" value="MFS"/>
    <property type="match status" value="1"/>
</dbReference>
<dbReference type="PANTHER" id="PTHR23526:SF2">
    <property type="entry name" value="MAJOR FACILITATOR SUPERFAMILY (MFS) PROFILE DOMAIN-CONTAINING PROTEIN"/>
    <property type="match status" value="1"/>
</dbReference>
<feature type="transmembrane region" description="Helical" evidence="2">
    <location>
        <begin position="347"/>
        <end position="366"/>
    </location>
</feature>
<name>A0AAX3N580_9BACL</name>
<feature type="transmembrane region" description="Helical" evidence="2">
    <location>
        <begin position="248"/>
        <end position="266"/>
    </location>
</feature>